<evidence type="ECO:0000256" key="13">
    <source>
        <dbReference type="ARBA" id="ARBA00035839"/>
    </source>
</evidence>
<feature type="transmembrane region" description="Helical" evidence="15">
    <location>
        <begin position="408"/>
        <end position="431"/>
    </location>
</feature>
<protein>
    <submittedName>
        <fullName evidence="18">Sodium-dependent phosphate transport protein 4 isoform X2</fullName>
    </submittedName>
</protein>
<evidence type="ECO:0000256" key="2">
    <source>
        <dbReference type="ARBA" id="ARBA00008586"/>
    </source>
</evidence>
<dbReference type="PANTHER" id="PTHR11662">
    <property type="entry name" value="SOLUTE CARRIER FAMILY 17"/>
    <property type="match status" value="1"/>
</dbReference>
<dbReference type="CTD" id="10786"/>
<keyword evidence="10 15" id="KW-0472">Membrane</keyword>
<evidence type="ECO:0000256" key="3">
    <source>
        <dbReference type="ARBA" id="ARBA00022448"/>
    </source>
</evidence>
<feature type="transmembrane region" description="Helical" evidence="15">
    <location>
        <begin position="202"/>
        <end position="222"/>
    </location>
</feature>
<feature type="domain" description="Major facilitator superfamily (MFS) profile" evidence="16">
    <location>
        <begin position="54"/>
        <end position="443"/>
    </location>
</feature>
<evidence type="ECO:0000256" key="15">
    <source>
        <dbReference type="SAM" id="Phobius"/>
    </source>
</evidence>
<dbReference type="Pfam" id="PF07690">
    <property type="entry name" value="MFS_1"/>
    <property type="match status" value="1"/>
</dbReference>
<comment type="subcellular location">
    <subcellularLocation>
        <location evidence="1">Apical cell membrane</location>
        <topology evidence="1">Multi-pass membrane protein</topology>
    </subcellularLocation>
</comment>
<dbReference type="GO" id="GO:0019534">
    <property type="term" value="F:toxin transmembrane transporter activity"/>
    <property type="evidence" value="ECO:0007669"/>
    <property type="project" value="TreeGrafter"/>
</dbReference>
<evidence type="ECO:0000256" key="14">
    <source>
        <dbReference type="SAM" id="MobiDB-lite"/>
    </source>
</evidence>
<feature type="transmembrane region" description="Helical" evidence="15">
    <location>
        <begin position="111"/>
        <end position="132"/>
    </location>
</feature>
<dbReference type="GO" id="GO:0015143">
    <property type="term" value="F:urate transmembrane transporter activity"/>
    <property type="evidence" value="ECO:0007669"/>
    <property type="project" value="TreeGrafter"/>
</dbReference>
<evidence type="ECO:0000256" key="4">
    <source>
        <dbReference type="ARBA" id="ARBA00022475"/>
    </source>
</evidence>
<feature type="transmembrane region" description="Helical" evidence="15">
    <location>
        <begin position="229"/>
        <end position="250"/>
    </location>
</feature>
<reference evidence="18" key="1">
    <citation type="submission" date="2025-08" db="UniProtKB">
        <authorList>
            <consortium name="RefSeq"/>
        </authorList>
    </citation>
    <scope>IDENTIFICATION</scope>
    <source>
        <tissue evidence="18">Blood</tissue>
    </source>
</reference>
<evidence type="ECO:0000256" key="5">
    <source>
        <dbReference type="ARBA" id="ARBA00022692"/>
    </source>
</evidence>
<dbReference type="CDD" id="cd17318">
    <property type="entry name" value="MFS_SLC17"/>
    <property type="match status" value="1"/>
</dbReference>
<dbReference type="GO" id="GO:0006814">
    <property type="term" value="P:sodium ion transport"/>
    <property type="evidence" value="ECO:0007669"/>
    <property type="project" value="UniProtKB-KW"/>
</dbReference>
<feature type="region of interest" description="Disordered" evidence="14">
    <location>
        <begin position="1"/>
        <end position="21"/>
    </location>
</feature>
<proteinExistence type="inferred from homology"/>
<evidence type="ECO:0000256" key="8">
    <source>
        <dbReference type="ARBA" id="ARBA00023053"/>
    </source>
</evidence>
<feature type="transmembrane region" description="Helical" evidence="15">
    <location>
        <begin position="341"/>
        <end position="361"/>
    </location>
</feature>
<dbReference type="FunFam" id="1.20.1250.20:FF:000060">
    <property type="entry name" value="Solute carrier family 17 member 3"/>
    <property type="match status" value="1"/>
</dbReference>
<keyword evidence="17" id="KW-1185">Reference proteome</keyword>
<dbReference type="GO" id="GO:0015562">
    <property type="term" value="F:efflux transmembrane transporter activity"/>
    <property type="evidence" value="ECO:0007669"/>
    <property type="project" value="TreeGrafter"/>
</dbReference>
<evidence type="ECO:0000313" key="18">
    <source>
        <dbReference type="RefSeq" id="XP_027457980.1"/>
    </source>
</evidence>
<evidence type="ECO:0000256" key="6">
    <source>
        <dbReference type="ARBA" id="ARBA00022847"/>
    </source>
</evidence>
<keyword evidence="8" id="KW-0915">Sodium</keyword>
<accession>A0A6J2DNK1</accession>
<dbReference type="PANTHER" id="PTHR11662:SF134">
    <property type="entry name" value="SODIUM-DEPENDENT PHOSPHATE TRANSPORT PROTEIN 4"/>
    <property type="match status" value="1"/>
</dbReference>
<dbReference type="PROSITE" id="PS50850">
    <property type="entry name" value="MFS"/>
    <property type="match status" value="1"/>
</dbReference>
<keyword evidence="9" id="KW-0406">Ion transport</keyword>
<dbReference type="InterPro" id="IPR020846">
    <property type="entry name" value="MFS_dom"/>
</dbReference>
<keyword evidence="3" id="KW-0813">Transport</keyword>
<feature type="transmembrane region" description="Helical" evidence="15">
    <location>
        <begin position="373"/>
        <end position="396"/>
    </location>
</feature>
<dbReference type="InterPro" id="IPR011701">
    <property type="entry name" value="MFS"/>
</dbReference>
<dbReference type="RefSeq" id="XP_027457980.1">
    <property type="nucleotide sequence ID" value="XM_027602179.1"/>
</dbReference>
<evidence type="ECO:0000256" key="9">
    <source>
        <dbReference type="ARBA" id="ARBA00023065"/>
    </source>
</evidence>
<keyword evidence="12" id="KW-0739">Sodium transport</keyword>
<dbReference type="GO" id="GO:0042910">
    <property type="term" value="F:xenobiotic transmembrane transporter activity"/>
    <property type="evidence" value="ECO:0007669"/>
    <property type="project" value="TreeGrafter"/>
</dbReference>
<evidence type="ECO:0000256" key="11">
    <source>
        <dbReference type="ARBA" id="ARBA00023180"/>
    </source>
</evidence>
<dbReference type="GO" id="GO:0008308">
    <property type="term" value="F:voltage-gated monoatomic anion channel activity"/>
    <property type="evidence" value="ECO:0007669"/>
    <property type="project" value="TreeGrafter"/>
</dbReference>
<organism evidence="17 18">
    <name type="scientific">Zalophus californianus</name>
    <name type="common">California sealion</name>
    <dbReference type="NCBI Taxonomy" id="9704"/>
    <lineage>
        <taxon>Eukaryota</taxon>
        <taxon>Metazoa</taxon>
        <taxon>Chordata</taxon>
        <taxon>Craniata</taxon>
        <taxon>Vertebrata</taxon>
        <taxon>Euteleostomi</taxon>
        <taxon>Mammalia</taxon>
        <taxon>Eutheria</taxon>
        <taxon>Laurasiatheria</taxon>
        <taxon>Carnivora</taxon>
        <taxon>Caniformia</taxon>
        <taxon>Pinnipedia</taxon>
        <taxon>Otariidae</taxon>
        <taxon>Zalophus</taxon>
    </lineage>
</organism>
<dbReference type="GO" id="GO:0015293">
    <property type="term" value="F:symporter activity"/>
    <property type="evidence" value="ECO:0007669"/>
    <property type="project" value="UniProtKB-KW"/>
</dbReference>
<evidence type="ECO:0000313" key="17">
    <source>
        <dbReference type="Proteomes" id="UP000515165"/>
    </source>
</evidence>
<evidence type="ECO:0000256" key="10">
    <source>
        <dbReference type="ARBA" id="ARBA00023136"/>
    </source>
</evidence>
<gene>
    <name evidence="18" type="primary">SLC17A3</name>
</gene>
<feature type="transmembrane region" description="Helical" evidence="15">
    <location>
        <begin position="279"/>
        <end position="303"/>
    </location>
</feature>
<keyword evidence="11" id="KW-0325">Glycoprotein</keyword>
<sequence>MAESSTTAGKRKCSQDPQVDEKLVPKQGPSFCSTRYGIAFIIHICNLIAMAQCVVMNITMVAMVNSTDHQLQFNGSAEGLPGDSFGGLNNAPDSLPAGAPVYDWSPQIQGIIFSSANYGMMLTLALSGYLAGRVGTKRVVGVSLFASSLLSILTPLAAELGLVCLIATRIVQSLIQGSTFGGQYALWERWGPPHERSRLCSIGLSGMMLGTFFIILLGGIICQTLGWPFAFYILGGIGCVYCLLWFVLVYDDPVSHPWINVTEKDYIISSLAHQIQNGFLSALPFIIAWVFGILGGQMADFLLTKNFRLITVRKTATFLGNFPSSALLVVLPYLTPSYVTTMTLLTLSCGLCAICQSGIYINALDIAPRHSSFLMGATRGFAYVAAILAPTVNGFLLNQDPEFGWRNVFLLLFAINLLGLIFYLIFGEAVVQDWAKERKLTHL</sequence>
<evidence type="ECO:0000256" key="1">
    <source>
        <dbReference type="ARBA" id="ARBA00004424"/>
    </source>
</evidence>
<dbReference type="Proteomes" id="UP000515165">
    <property type="component" value="Chromosome 7"/>
</dbReference>
<dbReference type="InterPro" id="IPR036259">
    <property type="entry name" value="MFS_trans_sf"/>
</dbReference>
<dbReference type="AlphaFoldDB" id="A0A6J2DNK1"/>
<feature type="transmembrane region" description="Helical" evidence="15">
    <location>
        <begin position="144"/>
        <end position="168"/>
    </location>
</feature>
<evidence type="ECO:0000256" key="12">
    <source>
        <dbReference type="ARBA" id="ARBA00023201"/>
    </source>
</evidence>
<feature type="transmembrane region" description="Helical" evidence="15">
    <location>
        <begin position="36"/>
        <end position="64"/>
    </location>
</feature>
<name>A0A6J2DNK1_ZALCA</name>
<keyword evidence="7 15" id="KW-1133">Transmembrane helix</keyword>
<dbReference type="FunFam" id="1.20.1250.20:FF:000003">
    <property type="entry name" value="Solute carrier family 17 member 3"/>
    <property type="match status" value="1"/>
</dbReference>
<dbReference type="SUPFAM" id="SSF103473">
    <property type="entry name" value="MFS general substrate transporter"/>
    <property type="match status" value="1"/>
</dbReference>
<feature type="transmembrane region" description="Helical" evidence="15">
    <location>
        <begin position="315"/>
        <end position="335"/>
    </location>
</feature>
<evidence type="ECO:0000259" key="16">
    <source>
        <dbReference type="PROSITE" id="PS50850"/>
    </source>
</evidence>
<dbReference type="Gene3D" id="1.20.1250.20">
    <property type="entry name" value="MFS general substrate transporter like domains"/>
    <property type="match status" value="2"/>
</dbReference>
<dbReference type="GO" id="GO:0016324">
    <property type="term" value="C:apical plasma membrane"/>
    <property type="evidence" value="ECO:0007669"/>
    <property type="project" value="UniProtKB-SubCell"/>
</dbReference>
<comment type="catalytic activity">
    <reaction evidence="13">
        <text>3 Na(+)(out) + phosphate(out) = 3 Na(+)(in) + phosphate(in)</text>
        <dbReference type="Rhea" id="RHEA:71255"/>
        <dbReference type="ChEBI" id="CHEBI:29101"/>
        <dbReference type="ChEBI" id="CHEBI:43474"/>
    </reaction>
</comment>
<keyword evidence="4" id="KW-1003">Cell membrane</keyword>
<comment type="similarity">
    <text evidence="2">Belongs to the major facilitator superfamily. Sodium/anion cotransporter family.</text>
</comment>
<dbReference type="InterPro" id="IPR050382">
    <property type="entry name" value="MFS_Na/Anion_cotransporter"/>
</dbReference>
<keyword evidence="6" id="KW-0769">Symport</keyword>
<evidence type="ECO:0000256" key="7">
    <source>
        <dbReference type="ARBA" id="ARBA00022989"/>
    </source>
</evidence>
<keyword evidence="5 15" id="KW-0812">Transmembrane</keyword>
<dbReference type="GeneID" id="113926827"/>